<reference evidence="8 9" key="1">
    <citation type="submission" date="2018-04" db="EMBL/GenBank/DDBJ databases">
        <title>Genomic Encyclopedia of Archaeal and Bacterial Type Strains, Phase II (KMG-II): from individual species to whole genera.</title>
        <authorList>
            <person name="Goeker M."/>
        </authorList>
    </citation>
    <scope>NUCLEOTIDE SEQUENCE [LARGE SCALE GENOMIC DNA]</scope>
    <source>
        <strain evidence="8 9">DSM 19783</strain>
    </source>
</reference>
<evidence type="ECO:0000256" key="7">
    <source>
        <dbReference type="ARBA" id="ARBA00023180"/>
    </source>
</evidence>
<dbReference type="PANTHER" id="PTHR12137">
    <property type="entry name" value="CARBOHYDRATE SULFOTRANSFERASE"/>
    <property type="match status" value="1"/>
</dbReference>
<dbReference type="AlphaFoldDB" id="A0A8E2VH79"/>
<keyword evidence="6" id="KW-0472">Membrane</keyword>
<dbReference type="InterPro" id="IPR005331">
    <property type="entry name" value="Sulfotransferase"/>
</dbReference>
<comment type="caution">
    <text evidence="8">The sequence shown here is derived from an EMBL/GenBank/DDBJ whole genome shotgun (WGS) entry which is preliminary data.</text>
</comment>
<protein>
    <submittedName>
        <fullName evidence="8">Sulfotransferase family protein</fullName>
    </submittedName>
</protein>
<dbReference type="Pfam" id="PF03567">
    <property type="entry name" value="Sulfotransfer_2"/>
    <property type="match status" value="1"/>
</dbReference>
<evidence type="ECO:0000256" key="1">
    <source>
        <dbReference type="ARBA" id="ARBA00004323"/>
    </source>
</evidence>
<accession>A0A8E2VH79</accession>
<evidence type="ECO:0000313" key="8">
    <source>
        <dbReference type="EMBL" id="PTW44018.1"/>
    </source>
</evidence>
<organism evidence="8 9">
    <name type="scientific">Rhodovulum kholense</name>
    <dbReference type="NCBI Taxonomy" id="453584"/>
    <lineage>
        <taxon>Bacteria</taxon>
        <taxon>Pseudomonadati</taxon>
        <taxon>Pseudomonadota</taxon>
        <taxon>Alphaproteobacteria</taxon>
        <taxon>Rhodobacterales</taxon>
        <taxon>Paracoccaceae</taxon>
        <taxon>Rhodovulum</taxon>
    </lineage>
</organism>
<keyword evidence="9" id="KW-1185">Reference proteome</keyword>
<evidence type="ECO:0000256" key="3">
    <source>
        <dbReference type="ARBA" id="ARBA00022692"/>
    </source>
</evidence>
<keyword evidence="5" id="KW-0333">Golgi apparatus</keyword>
<evidence type="ECO:0000313" key="9">
    <source>
        <dbReference type="Proteomes" id="UP000244037"/>
    </source>
</evidence>
<evidence type="ECO:0000256" key="5">
    <source>
        <dbReference type="ARBA" id="ARBA00023034"/>
    </source>
</evidence>
<keyword evidence="7" id="KW-0325">Glycoprotein</keyword>
<evidence type="ECO:0000256" key="2">
    <source>
        <dbReference type="ARBA" id="ARBA00022679"/>
    </source>
</evidence>
<dbReference type="Proteomes" id="UP000244037">
    <property type="component" value="Unassembled WGS sequence"/>
</dbReference>
<proteinExistence type="predicted"/>
<dbReference type="EMBL" id="QAYC01000019">
    <property type="protein sequence ID" value="PTW44018.1"/>
    <property type="molecule type" value="Genomic_DNA"/>
</dbReference>
<dbReference type="PANTHER" id="PTHR12137:SF54">
    <property type="entry name" value="CARBOHYDRATE SULFOTRANSFERASE"/>
    <property type="match status" value="1"/>
</dbReference>
<name>A0A8E2VH79_9RHOB</name>
<dbReference type="GO" id="GO:0016020">
    <property type="term" value="C:membrane"/>
    <property type="evidence" value="ECO:0007669"/>
    <property type="project" value="InterPro"/>
</dbReference>
<comment type="subcellular location">
    <subcellularLocation>
        <location evidence="1">Golgi apparatus membrane</location>
        <topology evidence="1">Single-pass type II membrane protein</topology>
    </subcellularLocation>
</comment>
<sequence>MYISNVRTRLRDSVIERVPPSIMRHVMPAMPSASPFIPAILEARLIFVHVPKVAGTSVKTEFYGKPGGGHRRIIEFAAHDPERTDAFFKFSFVRNPWDRLLSAHAYLTDGSKATGRDRRFANEVLALHPGFENFVLALEDPGFRRRVMAYDHFRTQAYWLCMPGARDHAMDFLGRFERFDEDMEALRHRLDRASRPAGRTRPSKHPPYRDAYSVRMRDIAGDIYARDVTLFGYAF</sequence>
<dbReference type="InterPro" id="IPR018011">
    <property type="entry name" value="Carb_sulfotrans_8-10"/>
</dbReference>
<evidence type="ECO:0000256" key="4">
    <source>
        <dbReference type="ARBA" id="ARBA00022989"/>
    </source>
</evidence>
<dbReference type="GO" id="GO:0016051">
    <property type="term" value="P:carbohydrate biosynthetic process"/>
    <property type="evidence" value="ECO:0007669"/>
    <property type="project" value="InterPro"/>
</dbReference>
<keyword evidence="3" id="KW-0812">Transmembrane</keyword>
<keyword evidence="4" id="KW-1133">Transmembrane helix</keyword>
<evidence type="ECO:0000256" key="6">
    <source>
        <dbReference type="ARBA" id="ARBA00023136"/>
    </source>
</evidence>
<dbReference type="GO" id="GO:0008146">
    <property type="term" value="F:sulfotransferase activity"/>
    <property type="evidence" value="ECO:0007669"/>
    <property type="project" value="InterPro"/>
</dbReference>
<gene>
    <name evidence="8" type="ORF">C8N38_11917</name>
</gene>
<keyword evidence="2 8" id="KW-0808">Transferase</keyword>